<dbReference type="Proteomes" id="UP000280819">
    <property type="component" value="Unassembled WGS sequence"/>
</dbReference>
<dbReference type="AlphaFoldDB" id="A0A3P1TCC2"/>
<gene>
    <name evidence="3" type="ORF">EII34_00980</name>
</gene>
<organism evidence="3 4">
    <name type="scientific">Arachnia propionica</name>
    <dbReference type="NCBI Taxonomy" id="1750"/>
    <lineage>
        <taxon>Bacteria</taxon>
        <taxon>Bacillati</taxon>
        <taxon>Actinomycetota</taxon>
        <taxon>Actinomycetes</taxon>
        <taxon>Propionibacteriales</taxon>
        <taxon>Propionibacteriaceae</taxon>
        <taxon>Arachnia</taxon>
    </lineage>
</organism>
<feature type="domain" description="DUF234" evidence="1">
    <location>
        <begin position="327"/>
        <end position="420"/>
    </location>
</feature>
<comment type="caution">
    <text evidence="3">The sequence shown here is derived from an EMBL/GenBank/DDBJ whole genome shotgun (WGS) entry which is preliminary data.</text>
</comment>
<dbReference type="Gene3D" id="3.40.50.300">
    <property type="entry name" value="P-loop containing nucleotide triphosphate hydrolases"/>
    <property type="match status" value="1"/>
</dbReference>
<evidence type="ECO:0000259" key="1">
    <source>
        <dbReference type="Pfam" id="PF03008"/>
    </source>
</evidence>
<dbReference type="PANTHER" id="PTHR34704">
    <property type="entry name" value="ATPASE"/>
    <property type="match status" value="1"/>
</dbReference>
<dbReference type="InterPro" id="IPR041664">
    <property type="entry name" value="AAA_16"/>
</dbReference>
<dbReference type="SUPFAM" id="SSF52540">
    <property type="entry name" value="P-loop containing nucleoside triphosphate hydrolases"/>
    <property type="match status" value="1"/>
</dbReference>
<keyword evidence="3" id="KW-0067">ATP-binding</keyword>
<name>A0A3P1TCC2_9ACTN</name>
<evidence type="ECO:0000313" key="4">
    <source>
        <dbReference type="Proteomes" id="UP000280819"/>
    </source>
</evidence>
<dbReference type="Pfam" id="PF13191">
    <property type="entry name" value="AAA_16"/>
    <property type="match status" value="1"/>
</dbReference>
<accession>A0A3P1TCC2</accession>
<dbReference type="RefSeq" id="WP_124841853.1">
    <property type="nucleotide sequence ID" value="NZ_RQZG01000001.1"/>
</dbReference>
<proteinExistence type="predicted"/>
<dbReference type="EMBL" id="RQZG01000001">
    <property type="protein sequence ID" value="RRD07097.1"/>
    <property type="molecule type" value="Genomic_DNA"/>
</dbReference>
<reference evidence="3 4" key="1">
    <citation type="submission" date="2018-11" db="EMBL/GenBank/DDBJ databases">
        <title>Genomes From Bacteria Associated with the Canine Oral Cavity: a Test Case for Automated Genome-Based Taxonomic Assignment.</title>
        <authorList>
            <person name="Coil D.A."/>
            <person name="Jospin G."/>
            <person name="Darling A.E."/>
            <person name="Wallis C."/>
            <person name="Davis I.J."/>
            <person name="Harris S."/>
            <person name="Eisen J.A."/>
            <person name="Holcombe L.J."/>
            <person name="O'Flynn C."/>
        </authorList>
    </citation>
    <scope>NUCLEOTIDE SEQUENCE [LARGE SCALE GENOMIC DNA]</scope>
    <source>
        <strain evidence="3 4">OH887_COT-365</strain>
    </source>
</reference>
<dbReference type="PANTHER" id="PTHR34704:SF2">
    <property type="entry name" value="ATPASE"/>
    <property type="match status" value="1"/>
</dbReference>
<evidence type="ECO:0000313" key="3">
    <source>
        <dbReference type="EMBL" id="RRD07097.1"/>
    </source>
</evidence>
<protein>
    <submittedName>
        <fullName evidence="3">ATP-binding protein</fullName>
    </submittedName>
</protein>
<dbReference type="GO" id="GO:0005524">
    <property type="term" value="F:ATP binding"/>
    <property type="evidence" value="ECO:0007669"/>
    <property type="project" value="UniProtKB-KW"/>
</dbReference>
<dbReference type="OrthoDB" id="3209349at2"/>
<evidence type="ECO:0000259" key="2">
    <source>
        <dbReference type="Pfam" id="PF13191"/>
    </source>
</evidence>
<dbReference type="Pfam" id="PF03008">
    <property type="entry name" value="DUF234"/>
    <property type="match status" value="1"/>
</dbReference>
<feature type="domain" description="Orc1-like AAA ATPase" evidence="2">
    <location>
        <begin position="4"/>
        <end position="126"/>
    </location>
</feature>
<keyword evidence="3" id="KW-0547">Nucleotide-binding</keyword>
<dbReference type="InterPro" id="IPR004256">
    <property type="entry name" value="DUF234"/>
</dbReference>
<sequence>MSGFVGRQQELQELSTCFDLVRRGGRADAGLAVMLRGRRRVGKSRLVTEFISRLKVPAVYFQAARSAPRHEELSLFAEAVARSDLPNSFLAEGNTPTSLTAALRLLAAALPSDVPSVVVIDELPWLLEGFPGGAGELQRVWDRELSRRPVLLLLLGSDLGMMEALMRHDQPFHGRATEMLLRALSPRDVAAMTGLSGAAAFDAFLITGGAPLIAQEWAEGQSPVDFVRTSFTRSTSALVVSGGRALESEFPPDSHARAVLTAIGGKGERVRAGILNSLHGTLSAASFDRALELLVDKRMVAADEPLSTRVALKDRRWRVADPSLRFWLAFVAPAVADVDRGRPDLAFSRFEAGYTSWRGRAVEPVVREALTRLLPDERWPRARRIGGWWPRNNNPEIDLVATDDRPGTQVSFVGTIKWREREPLGPADVLALQRGAVRVPGVDDRIPLVGVCPVGGDGADLVQVWDADDLLSAW</sequence>
<dbReference type="InterPro" id="IPR027417">
    <property type="entry name" value="P-loop_NTPase"/>
</dbReference>